<protein>
    <submittedName>
        <fullName evidence="2">Uncharacterized protein</fullName>
    </submittedName>
</protein>
<gene>
    <name evidence="2" type="ORF">PHAECO_LOCUS7006</name>
</gene>
<dbReference type="Proteomes" id="UP001153737">
    <property type="component" value="Chromosome 3"/>
</dbReference>
<name>A0A9P0GSQ9_PHACE</name>
<dbReference type="AlphaFoldDB" id="A0A9P0GSQ9"/>
<sequence>MSVSHKHCFHILVKMSRSLKTSSIFPILMTRIRQFTTKLDVIPVVNRLPSIEENISEDSPEDRDNNPIRYNVCRDNSPCSKFVFNKRNKQAGSADHQNQFEMTFEDQSAQQECTTSISSADKGYRSFTTSTTQKNVVLPLKMFKLANPFPEPVKIMPSRTVSDQEKADQMQAECRVPKSISKSRRA</sequence>
<organism evidence="2 3">
    <name type="scientific">Phaedon cochleariae</name>
    <name type="common">Mustard beetle</name>
    <dbReference type="NCBI Taxonomy" id="80249"/>
    <lineage>
        <taxon>Eukaryota</taxon>
        <taxon>Metazoa</taxon>
        <taxon>Ecdysozoa</taxon>
        <taxon>Arthropoda</taxon>
        <taxon>Hexapoda</taxon>
        <taxon>Insecta</taxon>
        <taxon>Pterygota</taxon>
        <taxon>Neoptera</taxon>
        <taxon>Endopterygota</taxon>
        <taxon>Coleoptera</taxon>
        <taxon>Polyphaga</taxon>
        <taxon>Cucujiformia</taxon>
        <taxon>Chrysomeloidea</taxon>
        <taxon>Chrysomelidae</taxon>
        <taxon>Chrysomelinae</taxon>
        <taxon>Chrysomelini</taxon>
        <taxon>Phaedon</taxon>
    </lineage>
</organism>
<reference evidence="2" key="2">
    <citation type="submission" date="2022-10" db="EMBL/GenBank/DDBJ databases">
        <authorList>
            <consortium name="ENA_rothamsted_submissions"/>
            <consortium name="culmorum"/>
            <person name="King R."/>
        </authorList>
    </citation>
    <scope>NUCLEOTIDE SEQUENCE</scope>
</reference>
<dbReference type="OrthoDB" id="376826at2759"/>
<proteinExistence type="predicted"/>
<evidence type="ECO:0000313" key="2">
    <source>
        <dbReference type="EMBL" id="CAH1160043.1"/>
    </source>
</evidence>
<evidence type="ECO:0000313" key="3">
    <source>
        <dbReference type="Proteomes" id="UP001153737"/>
    </source>
</evidence>
<reference evidence="2" key="1">
    <citation type="submission" date="2022-01" db="EMBL/GenBank/DDBJ databases">
        <authorList>
            <person name="King R."/>
        </authorList>
    </citation>
    <scope>NUCLEOTIDE SEQUENCE</scope>
</reference>
<accession>A0A9P0GSQ9</accession>
<evidence type="ECO:0000256" key="1">
    <source>
        <dbReference type="SAM" id="MobiDB-lite"/>
    </source>
</evidence>
<feature type="region of interest" description="Disordered" evidence="1">
    <location>
        <begin position="159"/>
        <end position="186"/>
    </location>
</feature>
<keyword evidence="3" id="KW-1185">Reference proteome</keyword>
<dbReference type="EMBL" id="OU896709">
    <property type="protein sequence ID" value="CAH1160043.1"/>
    <property type="molecule type" value="Genomic_DNA"/>
</dbReference>